<organism evidence="3 4">
    <name type="scientific">Micromonospora coriariae</name>
    <dbReference type="NCBI Taxonomy" id="285665"/>
    <lineage>
        <taxon>Bacteria</taxon>
        <taxon>Bacillati</taxon>
        <taxon>Actinomycetota</taxon>
        <taxon>Actinomycetes</taxon>
        <taxon>Micromonosporales</taxon>
        <taxon>Micromonosporaceae</taxon>
        <taxon>Micromonospora</taxon>
    </lineage>
</organism>
<evidence type="ECO:0000313" key="3">
    <source>
        <dbReference type="EMBL" id="SCE67148.1"/>
    </source>
</evidence>
<feature type="domain" description="UspA" evidence="2">
    <location>
        <begin position="13"/>
        <end position="153"/>
    </location>
</feature>
<dbReference type="CDD" id="cd00293">
    <property type="entry name" value="USP-like"/>
    <property type="match status" value="1"/>
</dbReference>
<proteinExistence type="inferred from homology"/>
<dbReference type="Pfam" id="PF00582">
    <property type="entry name" value="Usp"/>
    <property type="match status" value="1"/>
</dbReference>
<evidence type="ECO:0000259" key="2">
    <source>
        <dbReference type="Pfam" id="PF00582"/>
    </source>
</evidence>
<keyword evidence="4" id="KW-1185">Reference proteome</keyword>
<dbReference type="EMBL" id="LT607412">
    <property type="protein sequence ID" value="SCE67148.1"/>
    <property type="molecule type" value="Genomic_DNA"/>
</dbReference>
<dbReference type="PANTHER" id="PTHR46553">
    <property type="entry name" value="ADENINE NUCLEOTIDE ALPHA HYDROLASES-LIKE SUPERFAMILY PROTEIN"/>
    <property type="match status" value="1"/>
</dbReference>
<dbReference type="InterPro" id="IPR006016">
    <property type="entry name" value="UspA"/>
</dbReference>
<dbReference type="PANTHER" id="PTHR46553:SF3">
    <property type="entry name" value="ADENINE NUCLEOTIDE ALPHA HYDROLASES-LIKE SUPERFAMILY PROTEIN"/>
    <property type="match status" value="1"/>
</dbReference>
<dbReference type="PRINTS" id="PR01438">
    <property type="entry name" value="UNVRSLSTRESS"/>
</dbReference>
<protein>
    <submittedName>
        <fullName evidence="3">Nucleotide-binding universal stress protein, UspA family</fullName>
    </submittedName>
</protein>
<comment type="similarity">
    <text evidence="1">Belongs to the universal stress protein A family.</text>
</comment>
<reference evidence="4" key="1">
    <citation type="submission" date="2016-06" db="EMBL/GenBank/DDBJ databases">
        <authorList>
            <person name="Varghese N."/>
            <person name="Submissions Spin"/>
        </authorList>
    </citation>
    <scope>NUCLEOTIDE SEQUENCE [LARGE SCALE GENOMIC DNA]</scope>
    <source>
        <strain evidence="4">DSM 44875</strain>
    </source>
</reference>
<dbReference type="SUPFAM" id="SSF52402">
    <property type="entry name" value="Adenine nucleotide alpha hydrolases-like"/>
    <property type="match status" value="1"/>
</dbReference>
<sequence length="178" mass="18656">MIHNRSPQQPDRRPIVVGVDGSPGSKAALRWALDQAERTTATVETVIVWAPEAGFYYGYECASIAVAGEDLAAAADTVLMDTLVEVIDDRGRSAPIKPRVLRGRPVAELLRAAGSAQLLVLGGPAHGRIAGLVRGSVSHECLQHAPCPVLIVPATPGVLAAGAHADEPAGKLRIRPKE</sequence>
<name>A0A1C4U604_9ACTN</name>
<accession>A0A1C4U604</accession>
<gene>
    <name evidence="3" type="ORF">GA0070607_0202</name>
</gene>
<dbReference type="Proteomes" id="UP000198243">
    <property type="component" value="Chromosome I"/>
</dbReference>
<evidence type="ECO:0000256" key="1">
    <source>
        <dbReference type="ARBA" id="ARBA00008791"/>
    </source>
</evidence>
<dbReference type="InterPro" id="IPR006015">
    <property type="entry name" value="Universal_stress_UspA"/>
</dbReference>
<dbReference type="InterPro" id="IPR014729">
    <property type="entry name" value="Rossmann-like_a/b/a_fold"/>
</dbReference>
<dbReference type="AlphaFoldDB" id="A0A1C4U604"/>
<evidence type="ECO:0000313" key="4">
    <source>
        <dbReference type="Proteomes" id="UP000198243"/>
    </source>
</evidence>
<dbReference type="Gene3D" id="3.40.50.620">
    <property type="entry name" value="HUPs"/>
    <property type="match status" value="1"/>
</dbReference>